<name>A0AAD5LWA1_PARTN</name>
<evidence type="ECO:0000313" key="2">
    <source>
        <dbReference type="Proteomes" id="UP001196413"/>
    </source>
</evidence>
<accession>A0AAD5LWA1</accession>
<dbReference type="AlphaFoldDB" id="A0AAD5LWA1"/>
<sequence>MKLIIALCVTVAAASYYSAPSVSPPQGLPAPNVAPYSVYPIPYYYPRRRYDSYHRPGSGKYYDCPYYDDYDESYTESKRCSRCMKLNVVPSRTPANIRYNVLSNGCLQAIISCPKTGHFFLYKSVDESGMEALLGVGSGGSVVAQCRSDKKYHVNSSVNRTEVILGEIDCVPSGWRLQDVIRGINERPRDSTEGRDIGIAERRFRISNKI</sequence>
<dbReference type="Proteomes" id="UP001196413">
    <property type="component" value="Unassembled WGS sequence"/>
</dbReference>
<comment type="caution">
    <text evidence="1">The sequence shown here is derived from an EMBL/GenBank/DDBJ whole genome shotgun (WGS) entry which is preliminary data.</text>
</comment>
<protein>
    <submittedName>
        <fullName evidence="1">Uncharacterized protein</fullName>
    </submittedName>
</protein>
<dbReference type="EMBL" id="JAHQIW010000205">
    <property type="protein sequence ID" value="KAJ1346670.1"/>
    <property type="molecule type" value="Genomic_DNA"/>
</dbReference>
<organism evidence="1 2">
    <name type="scientific">Parelaphostrongylus tenuis</name>
    <name type="common">Meningeal worm</name>
    <dbReference type="NCBI Taxonomy" id="148309"/>
    <lineage>
        <taxon>Eukaryota</taxon>
        <taxon>Metazoa</taxon>
        <taxon>Ecdysozoa</taxon>
        <taxon>Nematoda</taxon>
        <taxon>Chromadorea</taxon>
        <taxon>Rhabditida</taxon>
        <taxon>Rhabditina</taxon>
        <taxon>Rhabditomorpha</taxon>
        <taxon>Strongyloidea</taxon>
        <taxon>Metastrongylidae</taxon>
        <taxon>Parelaphostrongylus</taxon>
    </lineage>
</organism>
<keyword evidence="2" id="KW-1185">Reference proteome</keyword>
<reference evidence="1" key="1">
    <citation type="submission" date="2021-06" db="EMBL/GenBank/DDBJ databases">
        <title>Parelaphostrongylus tenuis whole genome reference sequence.</title>
        <authorList>
            <person name="Garwood T.J."/>
            <person name="Larsen P.A."/>
            <person name="Fountain-Jones N.M."/>
            <person name="Garbe J.R."/>
            <person name="Macchietto M.G."/>
            <person name="Kania S.A."/>
            <person name="Gerhold R.W."/>
            <person name="Richards J.E."/>
            <person name="Wolf T.M."/>
        </authorList>
    </citation>
    <scope>NUCLEOTIDE SEQUENCE</scope>
    <source>
        <strain evidence="1">MNPRO001-30</strain>
        <tissue evidence="1">Meninges</tissue>
    </source>
</reference>
<gene>
    <name evidence="1" type="ORF">KIN20_001555</name>
</gene>
<evidence type="ECO:0000313" key="1">
    <source>
        <dbReference type="EMBL" id="KAJ1346670.1"/>
    </source>
</evidence>
<proteinExistence type="predicted"/>